<keyword evidence="2" id="KW-0472">Membrane</keyword>
<feature type="transmembrane region" description="Helical" evidence="2">
    <location>
        <begin position="241"/>
        <end position="265"/>
    </location>
</feature>
<accession>A0A6N2RGV5</accession>
<name>A0A6N2RGV5_BIFLN</name>
<feature type="transmembrane region" description="Helical" evidence="2">
    <location>
        <begin position="158"/>
        <end position="178"/>
    </location>
</feature>
<dbReference type="EMBL" id="CACRSV010000007">
    <property type="protein sequence ID" value="VYS80242.1"/>
    <property type="molecule type" value="Genomic_DNA"/>
</dbReference>
<evidence type="ECO:0000256" key="2">
    <source>
        <dbReference type="SAM" id="Phobius"/>
    </source>
</evidence>
<feature type="compositionally biased region" description="Low complexity" evidence="1">
    <location>
        <begin position="44"/>
        <end position="57"/>
    </location>
</feature>
<evidence type="ECO:0000256" key="1">
    <source>
        <dbReference type="SAM" id="MobiDB-lite"/>
    </source>
</evidence>
<gene>
    <name evidence="3" type="ORF">BLLFYP82_00660</name>
</gene>
<feature type="transmembrane region" description="Helical" evidence="2">
    <location>
        <begin position="122"/>
        <end position="143"/>
    </location>
</feature>
<feature type="region of interest" description="Disordered" evidence="1">
    <location>
        <begin position="40"/>
        <end position="80"/>
    </location>
</feature>
<organism evidence="3">
    <name type="scientific">Bifidobacterium longum</name>
    <dbReference type="NCBI Taxonomy" id="216816"/>
    <lineage>
        <taxon>Bacteria</taxon>
        <taxon>Bacillati</taxon>
        <taxon>Actinomycetota</taxon>
        <taxon>Actinomycetes</taxon>
        <taxon>Bifidobacteriales</taxon>
        <taxon>Bifidobacteriaceae</taxon>
        <taxon>Bifidobacterium</taxon>
    </lineage>
</organism>
<feature type="region of interest" description="Disordered" evidence="1">
    <location>
        <begin position="324"/>
        <end position="362"/>
    </location>
</feature>
<keyword evidence="2" id="KW-0812">Transmembrane</keyword>
<keyword evidence="2" id="KW-1133">Transmembrane helix</keyword>
<evidence type="ECO:0000313" key="3">
    <source>
        <dbReference type="EMBL" id="VYS80242.1"/>
    </source>
</evidence>
<protein>
    <recommendedName>
        <fullName evidence="4">Transcriptional regulator</fullName>
    </recommendedName>
</protein>
<dbReference type="AlphaFoldDB" id="A0A6N2RGV5"/>
<feature type="transmembrane region" description="Helical" evidence="2">
    <location>
        <begin position="207"/>
        <end position="229"/>
    </location>
</feature>
<reference evidence="3" key="1">
    <citation type="submission" date="2019-11" db="EMBL/GenBank/DDBJ databases">
        <authorList>
            <person name="Feng L."/>
        </authorList>
    </citation>
    <scope>NUCLEOTIDE SEQUENCE</scope>
    <source>
        <strain evidence="3">BlongumLFYP82</strain>
    </source>
</reference>
<proteinExistence type="predicted"/>
<evidence type="ECO:0008006" key="4">
    <source>
        <dbReference type="Google" id="ProtNLM"/>
    </source>
</evidence>
<sequence length="389" mass="41108">MDKLLMICDLFGCTLDDLVLGDVSASVNVGVAARGAAEDDHGSAAGTVTGEGAGEPAYMKDADGNSGESARSGGDGIDGPSSANALPGETLCGTSSSRPGALANVVALPQDLTGYDEHRCRFALLIAGGVAAIIAGVGVGNLFDSDNSILGVTPLNDFLTFLCICVGVIIGLAMLIPGDTSHTDFKRRHPYVEDFYTEEDRSRELRLLVIGIVGGIAAILIGIAVTVYADDVLGVSDGWPAAIMLLLCAPAVFDFIYCGIAWRLVGRRVERRRRGDVLVAVADWCCAVRRCGRRHSADQGLSRAQVIKWRWSIAIRARCRGCEMSPSAQSRRGPANHSRVGSFCRSRKTSATTSRTAMESTPSEALPVRDVVVATRKVPMIEAVLPKIS</sequence>